<gene>
    <name evidence="1" type="ORF">LCGC14_2992970</name>
</gene>
<reference evidence="1" key="1">
    <citation type="journal article" date="2015" name="Nature">
        <title>Complex archaea that bridge the gap between prokaryotes and eukaryotes.</title>
        <authorList>
            <person name="Spang A."/>
            <person name="Saw J.H."/>
            <person name="Jorgensen S.L."/>
            <person name="Zaremba-Niedzwiedzka K."/>
            <person name="Martijn J."/>
            <person name="Lind A.E."/>
            <person name="van Eijk R."/>
            <person name="Schleper C."/>
            <person name="Guy L."/>
            <person name="Ettema T.J."/>
        </authorList>
    </citation>
    <scope>NUCLEOTIDE SEQUENCE</scope>
</reference>
<accession>A0A0F8X386</accession>
<dbReference type="EMBL" id="LAZR01061443">
    <property type="protein sequence ID" value="KKK63567.1"/>
    <property type="molecule type" value="Genomic_DNA"/>
</dbReference>
<dbReference type="AlphaFoldDB" id="A0A0F8X386"/>
<protein>
    <submittedName>
        <fullName evidence="1">Uncharacterized protein</fullName>
    </submittedName>
</protein>
<proteinExistence type="predicted"/>
<comment type="caution">
    <text evidence="1">The sequence shown here is derived from an EMBL/GenBank/DDBJ whole genome shotgun (WGS) entry which is preliminary data.</text>
</comment>
<name>A0A0F8X386_9ZZZZ</name>
<evidence type="ECO:0000313" key="1">
    <source>
        <dbReference type="EMBL" id="KKK63567.1"/>
    </source>
</evidence>
<organism evidence="1">
    <name type="scientific">marine sediment metagenome</name>
    <dbReference type="NCBI Taxonomy" id="412755"/>
    <lineage>
        <taxon>unclassified sequences</taxon>
        <taxon>metagenomes</taxon>
        <taxon>ecological metagenomes</taxon>
    </lineage>
</organism>
<sequence length="77" mass="9295">MSTKLLKRKNGDPYDPNEQWFDGKWEMLRYLGPYSDGQVLDRTTVNRDGGEMGWHERKRYSDWATAELFVPIKDRRW</sequence>